<reference evidence="1" key="1">
    <citation type="journal article" date="2019" name="bioRxiv">
        <title>The Genome of the Zebra Mussel, Dreissena polymorpha: A Resource for Invasive Species Research.</title>
        <authorList>
            <person name="McCartney M.A."/>
            <person name="Auch B."/>
            <person name="Kono T."/>
            <person name="Mallez S."/>
            <person name="Zhang Y."/>
            <person name="Obille A."/>
            <person name="Becker A."/>
            <person name="Abrahante J.E."/>
            <person name="Garbe J."/>
            <person name="Badalamenti J.P."/>
            <person name="Herman A."/>
            <person name="Mangelson H."/>
            <person name="Liachko I."/>
            <person name="Sullivan S."/>
            <person name="Sone E.D."/>
            <person name="Koren S."/>
            <person name="Silverstein K.A.T."/>
            <person name="Beckman K.B."/>
            <person name="Gohl D.M."/>
        </authorList>
    </citation>
    <scope>NUCLEOTIDE SEQUENCE</scope>
    <source>
        <strain evidence="1">Duluth1</strain>
        <tissue evidence="1">Whole animal</tissue>
    </source>
</reference>
<comment type="caution">
    <text evidence="1">The sequence shown here is derived from an EMBL/GenBank/DDBJ whole genome shotgun (WGS) entry which is preliminary data.</text>
</comment>
<name>A0A9D3YCK9_DREPO</name>
<keyword evidence="2" id="KW-1185">Reference proteome</keyword>
<accession>A0A9D3YCK9</accession>
<organism evidence="1 2">
    <name type="scientific">Dreissena polymorpha</name>
    <name type="common">Zebra mussel</name>
    <name type="synonym">Mytilus polymorpha</name>
    <dbReference type="NCBI Taxonomy" id="45954"/>
    <lineage>
        <taxon>Eukaryota</taxon>
        <taxon>Metazoa</taxon>
        <taxon>Spiralia</taxon>
        <taxon>Lophotrochozoa</taxon>
        <taxon>Mollusca</taxon>
        <taxon>Bivalvia</taxon>
        <taxon>Autobranchia</taxon>
        <taxon>Heteroconchia</taxon>
        <taxon>Euheterodonta</taxon>
        <taxon>Imparidentia</taxon>
        <taxon>Neoheterodontei</taxon>
        <taxon>Myida</taxon>
        <taxon>Dreissenoidea</taxon>
        <taxon>Dreissenidae</taxon>
        <taxon>Dreissena</taxon>
    </lineage>
</organism>
<dbReference type="Proteomes" id="UP000828390">
    <property type="component" value="Unassembled WGS sequence"/>
</dbReference>
<reference evidence="1" key="2">
    <citation type="submission" date="2020-11" db="EMBL/GenBank/DDBJ databases">
        <authorList>
            <person name="McCartney M.A."/>
            <person name="Auch B."/>
            <person name="Kono T."/>
            <person name="Mallez S."/>
            <person name="Becker A."/>
            <person name="Gohl D.M."/>
            <person name="Silverstein K.A.T."/>
            <person name="Koren S."/>
            <person name="Bechman K.B."/>
            <person name="Herman A."/>
            <person name="Abrahante J.E."/>
            <person name="Garbe J."/>
        </authorList>
    </citation>
    <scope>NUCLEOTIDE SEQUENCE</scope>
    <source>
        <strain evidence="1">Duluth1</strain>
        <tissue evidence="1">Whole animal</tissue>
    </source>
</reference>
<dbReference type="EMBL" id="JAIWYP010000016">
    <property type="protein sequence ID" value="KAH3696661.1"/>
    <property type="molecule type" value="Genomic_DNA"/>
</dbReference>
<dbReference type="AlphaFoldDB" id="A0A9D3YCK9"/>
<protein>
    <submittedName>
        <fullName evidence="1">Uncharacterized protein</fullName>
    </submittedName>
</protein>
<sequence length="68" mass="7785">MSDFFLNNNGITSLRLVLIKISRHRQRTNQGAELDSNYARLVHLAFDNEHLAIVDTSGRCIVLIARLY</sequence>
<proteinExistence type="predicted"/>
<gene>
    <name evidence="1" type="ORF">DPMN_084137</name>
</gene>
<evidence type="ECO:0000313" key="2">
    <source>
        <dbReference type="Proteomes" id="UP000828390"/>
    </source>
</evidence>
<evidence type="ECO:0000313" key="1">
    <source>
        <dbReference type="EMBL" id="KAH3696661.1"/>
    </source>
</evidence>